<dbReference type="InterPro" id="IPR013785">
    <property type="entry name" value="Aldolase_TIM"/>
</dbReference>
<dbReference type="InterPro" id="IPR001754">
    <property type="entry name" value="OMPdeCOase_dom"/>
</dbReference>
<dbReference type="GO" id="GO:0006207">
    <property type="term" value="P:'de novo' pyrimidine nucleobase biosynthetic process"/>
    <property type="evidence" value="ECO:0007669"/>
    <property type="project" value="InterPro"/>
</dbReference>
<sequence>PALVGLDPRFDWLPADIISNANRNHHTQAEIVAAAFEEFCLRIIDVVAPLVPAVKPQAAFFEEWGPAGCAALQRVTLKAREAGLVVICDAKRGDIGSTAEAY</sequence>
<dbReference type="InterPro" id="IPR018089">
    <property type="entry name" value="OMPdecase_AS"/>
</dbReference>
<keyword evidence="7" id="KW-0456">Lyase</keyword>
<evidence type="ECO:0000256" key="8">
    <source>
        <dbReference type="ARBA" id="ARBA00033428"/>
    </source>
</evidence>
<dbReference type="EMBL" id="DQAY01000045">
    <property type="protein sequence ID" value="HCO22760.1"/>
    <property type="molecule type" value="Genomic_DNA"/>
</dbReference>
<gene>
    <name evidence="11" type="ORF">DIT97_06765</name>
</gene>
<comment type="caution">
    <text evidence="11">The sequence shown here is derived from an EMBL/GenBank/DDBJ whole genome shotgun (WGS) entry which is preliminary data.</text>
</comment>
<reference evidence="11 12" key="1">
    <citation type="journal article" date="2018" name="Nat. Biotechnol.">
        <title>A standardized bacterial taxonomy based on genome phylogeny substantially revises the tree of life.</title>
        <authorList>
            <person name="Parks D.H."/>
            <person name="Chuvochina M."/>
            <person name="Waite D.W."/>
            <person name="Rinke C."/>
            <person name="Skarshewski A."/>
            <person name="Chaumeil P.A."/>
            <person name="Hugenholtz P."/>
        </authorList>
    </citation>
    <scope>NUCLEOTIDE SEQUENCE [LARGE SCALE GENOMIC DNA]</scope>
    <source>
        <strain evidence="11">UBA9375</strain>
    </source>
</reference>
<dbReference type="SUPFAM" id="SSF51366">
    <property type="entry name" value="Ribulose-phoshate binding barrel"/>
    <property type="match status" value="1"/>
</dbReference>
<feature type="non-terminal residue" evidence="11">
    <location>
        <position position="1"/>
    </location>
</feature>
<proteinExistence type="inferred from homology"/>
<keyword evidence="5" id="KW-0210">Decarboxylase</keyword>
<evidence type="ECO:0000256" key="2">
    <source>
        <dbReference type="ARBA" id="ARBA00008847"/>
    </source>
</evidence>
<evidence type="ECO:0000259" key="10">
    <source>
        <dbReference type="Pfam" id="PF00215"/>
    </source>
</evidence>
<accession>A0A3D3R561</accession>
<comment type="similarity">
    <text evidence="2">Belongs to the OMP decarboxylase family. Type 2 subfamily.</text>
</comment>
<evidence type="ECO:0000256" key="7">
    <source>
        <dbReference type="ARBA" id="ARBA00023239"/>
    </source>
</evidence>
<dbReference type="Proteomes" id="UP000263642">
    <property type="component" value="Unassembled WGS sequence"/>
</dbReference>
<feature type="domain" description="Orotidine 5'-phosphate decarboxylase" evidence="10">
    <location>
        <begin position="40"/>
        <end position="102"/>
    </location>
</feature>
<dbReference type="UniPathway" id="UPA00070">
    <property type="reaction ID" value="UER00120"/>
</dbReference>
<dbReference type="Gene3D" id="3.20.20.70">
    <property type="entry name" value="Aldolase class I"/>
    <property type="match status" value="1"/>
</dbReference>
<protein>
    <recommendedName>
        <fullName evidence="4">Orotidine 5'-phosphate decarboxylase</fullName>
        <ecNumber evidence="3">4.1.1.23</ecNumber>
    </recommendedName>
    <alternativeName>
        <fullName evidence="8">OMP decarboxylase</fullName>
    </alternativeName>
</protein>
<evidence type="ECO:0000256" key="9">
    <source>
        <dbReference type="ARBA" id="ARBA00049157"/>
    </source>
</evidence>
<comment type="pathway">
    <text evidence="1">Pyrimidine metabolism; UMP biosynthesis via de novo pathway; UMP from orotate: step 2/2.</text>
</comment>
<evidence type="ECO:0000256" key="3">
    <source>
        <dbReference type="ARBA" id="ARBA00012321"/>
    </source>
</evidence>
<evidence type="ECO:0000256" key="1">
    <source>
        <dbReference type="ARBA" id="ARBA00004861"/>
    </source>
</evidence>
<dbReference type="EC" id="4.1.1.23" evidence="3"/>
<dbReference type="PANTHER" id="PTHR43375:SF1">
    <property type="entry name" value="OROTIDINE 5'-PHOSPHATE DECARBOXYLASE"/>
    <property type="match status" value="1"/>
</dbReference>
<evidence type="ECO:0000256" key="5">
    <source>
        <dbReference type="ARBA" id="ARBA00022793"/>
    </source>
</evidence>
<evidence type="ECO:0000313" key="12">
    <source>
        <dbReference type="Proteomes" id="UP000263642"/>
    </source>
</evidence>
<dbReference type="AlphaFoldDB" id="A0A3D3R561"/>
<keyword evidence="6" id="KW-0665">Pyrimidine biosynthesis</keyword>
<name>A0A3D3R561_9PLAN</name>
<dbReference type="PROSITE" id="PS00156">
    <property type="entry name" value="OMPDECASE"/>
    <property type="match status" value="1"/>
</dbReference>
<evidence type="ECO:0000256" key="4">
    <source>
        <dbReference type="ARBA" id="ARBA00021923"/>
    </source>
</evidence>
<dbReference type="PANTHER" id="PTHR43375">
    <property type="entry name" value="OROTIDINE 5'-PHOSPHATE DECARBOXYLASE"/>
    <property type="match status" value="1"/>
</dbReference>
<dbReference type="InterPro" id="IPR011995">
    <property type="entry name" value="OMPdecase_type-2"/>
</dbReference>
<dbReference type="Pfam" id="PF00215">
    <property type="entry name" value="OMPdecase"/>
    <property type="match status" value="1"/>
</dbReference>
<evidence type="ECO:0000313" key="11">
    <source>
        <dbReference type="EMBL" id="HCO22760.1"/>
    </source>
</evidence>
<dbReference type="InterPro" id="IPR011060">
    <property type="entry name" value="RibuloseP-bd_barrel"/>
</dbReference>
<feature type="non-terminal residue" evidence="11">
    <location>
        <position position="102"/>
    </location>
</feature>
<comment type="catalytic activity">
    <reaction evidence="9">
        <text>orotidine 5'-phosphate + H(+) = UMP + CO2</text>
        <dbReference type="Rhea" id="RHEA:11596"/>
        <dbReference type="ChEBI" id="CHEBI:15378"/>
        <dbReference type="ChEBI" id="CHEBI:16526"/>
        <dbReference type="ChEBI" id="CHEBI:57538"/>
        <dbReference type="ChEBI" id="CHEBI:57865"/>
        <dbReference type="EC" id="4.1.1.23"/>
    </reaction>
</comment>
<dbReference type="GO" id="GO:0004590">
    <property type="term" value="F:orotidine-5'-phosphate decarboxylase activity"/>
    <property type="evidence" value="ECO:0007669"/>
    <property type="project" value="UniProtKB-EC"/>
</dbReference>
<evidence type="ECO:0000256" key="6">
    <source>
        <dbReference type="ARBA" id="ARBA00022975"/>
    </source>
</evidence>
<dbReference type="GO" id="GO:0044205">
    <property type="term" value="P:'de novo' UMP biosynthetic process"/>
    <property type="evidence" value="ECO:0007669"/>
    <property type="project" value="UniProtKB-UniPathway"/>
</dbReference>
<organism evidence="11 12">
    <name type="scientific">Gimesia maris</name>
    <dbReference type="NCBI Taxonomy" id="122"/>
    <lineage>
        <taxon>Bacteria</taxon>
        <taxon>Pseudomonadati</taxon>
        <taxon>Planctomycetota</taxon>
        <taxon>Planctomycetia</taxon>
        <taxon>Planctomycetales</taxon>
        <taxon>Planctomycetaceae</taxon>
        <taxon>Gimesia</taxon>
    </lineage>
</organism>